<evidence type="ECO:0000313" key="2">
    <source>
        <dbReference type="Proteomes" id="UP000035067"/>
    </source>
</evidence>
<accession>A0A0G2J3Y9</accession>
<proteinExistence type="predicted"/>
<comment type="caution">
    <text evidence="1">The sequence shown here is derived from an EMBL/GenBank/DDBJ whole genome shotgun (WGS) entry which is preliminary data.</text>
</comment>
<protein>
    <submittedName>
        <fullName evidence="1">Uncharacterized protein</fullName>
    </submittedName>
</protein>
<organism evidence="1 2">
    <name type="scientific">Candidatus Synechococcus spongiarum SP3</name>
    <dbReference type="NCBI Taxonomy" id="1604020"/>
    <lineage>
        <taxon>Bacteria</taxon>
        <taxon>Bacillati</taxon>
        <taxon>Cyanobacteriota</taxon>
        <taxon>Cyanophyceae</taxon>
        <taxon>Synechococcales</taxon>
        <taxon>Synechococcaceae</taxon>
        <taxon>Synechococcus</taxon>
    </lineage>
</organism>
<sequence>MANIGHLDHAARLRTWLLVGSDGSSRYDAMSDQPTVGAAGKLGLGFILILRVMRDPGYDLPAGRDDFTTITREKEVWGNGLANPPHQVIVFSAFEQFLPDPINTVQMPT</sequence>
<name>A0A0G2J3Y9_9SYNE</name>
<gene>
    <name evidence="1" type="ORF">TE42_10305</name>
</gene>
<dbReference type="AlphaFoldDB" id="A0A0G2J3Y9"/>
<dbReference type="EMBL" id="JXQG01000097">
    <property type="protein sequence ID" value="KKZ10347.1"/>
    <property type="molecule type" value="Genomic_DNA"/>
</dbReference>
<dbReference type="Proteomes" id="UP000035067">
    <property type="component" value="Unassembled WGS sequence"/>
</dbReference>
<reference evidence="1 2" key="1">
    <citation type="submission" date="2015-01" db="EMBL/GenBank/DDBJ databases">
        <title>Lifestyle Evolution in Cyanobacterial Symbionts of Sponges.</title>
        <authorList>
            <person name="Burgsdorf I."/>
            <person name="Slaby B.M."/>
            <person name="Handley K.M."/>
            <person name="Haber M."/>
            <person name="Blom J."/>
            <person name="Marshall C.W."/>
            <person name="Gilbert J.A."/>
            <person name="Hentschel U."/>
            <person name="Steindler L."/>
        </authorList>
    </citation>
    <scope>NUCLEOTIDE SEQUENCE [LARGE SCALE GENOMIC DNA]</scope>
    <source>
        <strain evidence="1">SP3</strain>
    </source>
</reference>
<evidence type="ECO:0000313" key="1">
    <source>
        <dbReference type="EMBL" id="KKZ10347.1"/>
    </source>
</evidence>